<evidence type="ECO:0000256" key="3">
    <source>
        <dbReference type="ARBA" id="ARBA00022741"/>
    </source>
</evidence>
<organism evidence="10 11">
    <name type="scientific">[Candida] railenensis</name>
    <dbReference type="NCBI Taxonomy" id="45579"/>
    <lineage>
        <taxon>Eukaryota</taxon>
        <taxon>Fungi</taxon>
        <taxon>Dikarya</taxon>
        <taxon>Ascomycota</taxon>
        <taxon>Saccharomycotina</taxon>
        <taxon>Pichiomycetes</taxon>
        <taxon>Debaryomycetaceae</taxon>
        <taxon>Kurtzmaniella</taxon>
    </lineage>
</organism>
<dbReference type="SMART" id="SM01086">
    <property type="entry name" value="ClpB_D2-small"/>
    <property type="match status" value="1"/>
</dbReference>
<evidence type="ECO:0000313" key="10">
    <source>
        <dbReference type="EMBL" id="CAH2354149.1"/>
    </source>
</evidence>
<keyword evidence="11" id="KW-1185">Reference proteome</keyword>
<evidence type="ECO:0000259" key="9">
    <source>
        <dbReference type="SMART" id="SM01086"/>
    </source>
</evidence>
<dbReference type="CDD" id="cd00009">
    <property type="entry name" value="AAA"/>
    <property type="match status" value="1"/>
</dbReference>
<proteinExistence type="inferred from homology"/>
<gene>
    <name evidence="10" type="ORF">CLIB1423_14S03202</name>
</gene>
<dbReference type="Pfam" id="PF07724">
    <property type="entry name" value="AAA_2"/>
    <property type="match status" value="1"/>
</dbReference>
<dbReference type="FunFam" id="3.40.50.300:FF:000120">
    <property type="entry name" value="ATP-dependent chaperone ClpB"/>
    <property type="match status" value="1"/>
</dbReference>
<evidence type="ECO:0000256" key="1">
    <source>
        <dbReference type="ARBA" id="ARBA00008675"/>
    </source>
</evidence>
<dbReference type="InterPro" id="IPR027417">
    <property type="entry name" value="P-loop_NTPase"/>
</dbReference>
<dbReference type="Gene3D" id="1.10.8.60">
    <property type="match status" value="1"/>
</dbReference>
<name>A0A9P0VYT7_9ASCO</name>
<feature type="coiled-coil region" evidence="7">
    <location>
        <begin position="350"/>
        <end position="430"/>
    </location>
</feature>
<evidence type="ECO:0000256" key="5">
    <source>
        <dbReference type="ARBA" id="ARBA00023186"/>
    </source>
</evidence>
<dbReference type="InterPro" id="IPR019489">
    <property type="entry name" value="Clp_ATPase_C"/>
</dbReference>
<dbReference type="PANTHER" id="PTHR11638">
    <property type="entry name" value="ATP-DEPENDENT CLP PROTEASE"/>
    <property type="match status" value="1"/>
</dbReference>
<dbReference type="OrthoDB" id="47330at2759"/>
<accession>A0A9P0VYT7</accession>
<feature type="domain" description="Clp ATPase C-terminal" evidence="9">
    <location>
        <begin position="713"/>
        <end position="802"/>
    </location>
</feature>
<dbReference type="InterPro" id="IPR018368">
    <property type="entry name" value="ClpA/B_CS1"/>
</dbReference>
<dbReference type="FunFam" id="1.10.8.60:FF:000017">
    <property type="entry name" value="ATP-dependent chaperone ClpB"/>
    <property type="match status" value="1"/>
</dbReference>
<dbReference type="InterPro" id="IPR028299">
    <property type="entry name" value="ClpA/B_CS2"/>
</dbReference>
<dbReference type="PROSITE" id="PS00870">
    <property type="entry name" value="CLPAB_1"/>
    <property type="match status" value="1"/>
</dbReference>
<dbReference type="SUPFAM" id="SSF52540">
    <property type="entry name" value="P-loop containing nucleoside triphosphate hydrolases"/>
    <property type="match status" value="2"/>
</dbReference>
<dbReference type="FunFam" id="3.40.50.300:FF:000010">
    <property type="entry name" value="Chaperone clpB 1, putative"/>
    <property type="match status" value="1"/>
</dbReference>
<dbReference type="PRINTS" id="PR00300">
    <property type="entry name" value="CLPPROTEASEA"/>
</dbReference>
<evidence type="ECO:0000256" key="7">
    <source>
        <dbReference type="SAM" id="Coils"/>
    </source>
</evidence>
<reference evidence="10" key="1">
    <citation type="submission" date="2022-03" db="EMBL/GenBank/DDBJ databases">
        <authorList>
            <person name="Legras J.-L."/>
            <person name="Devillers H."/>
            <person name="Grondin C."/>
        </authorList>
    </citation>
    <scope>NUCLEOTIDE SEQUENCE</scope>
    <source>
        <strain evidence="10">CLIB 1423</strain>
    </source>
</reference>
<keyword evidence="10" id="KW-0346">Stress response</keyword>
<keyword evidence="4 6" id="KW-0067">ATP-binding</keyword>
<dbReference type="GO" id="GO:0034605">
    <property type="term" value="P:cellular response to heat"/>
    <property type="evidence" value="ECO:0007669"/>
    <property type="project" value="TreeGrafter"/>
</dbReference>
<evidence type="ECO:0000313" key="11">
    <source>
        <dbReference type="Proteomes" id="UP000837801"/>
    </source>
</evidence>
<dbReference type="Pfam" id="PF00004">
    <property type="entry name" value="AAA"/>
    <property type="match status" value="1"/>
</dbReference>
<keyword evidence="5 6" id="KW-0143">Chaperone</keyword>
<dbReference type="InterPro" id="IPR050130">
    <property type="entry name" value="ClpA_ClpB"/>
</dbReference>
<keyword evidence="3 6" id="KW-0547">Nucleotide-binding</keyword>
<dbReference type="SMART" id="SM00382">
    <property type="entry name" value="AAA"/>
    <property type="match status" value="2"/>
</dbReference>
<dbReference type="EMBL" id="CAKXYY010000014">
    <property type="protein sequence ID" value="CAH2354149.1"/>
    <property type="molecule type" value="Genomic_DNA"/>
</dbReference>
<feature type="domain" description="AAA+ ATPase" evidence="8">
    <location>
        <begin position="136"/>
        <end position="281"/>
    </location>
</feature>
<sequence length="810" mass="90754">MLKTNLNRAVMQRYVGRVIPARSGANSILKRELSFMATTEGKPQYNATSNGNSARSLLLRRPSANATPVAIGWRGFHSSSPKNIQMSMNKDEQDNRPALEKYGTDLTQLAKDGKLDPVIGRDDEIRRTIQILSRRTKNNPVLIGNAGTGKTAIMEGLAQRILKGEVPESMKDKQIITLDLAGIISGSKFRGDFEQKLQDILKEVEQKAGKVVLFIDELHLLMGLGKAEGSIDASNMLKPALARGKLSLCGATTIEEYRKYVEKDAALARRFSSVLVNEPTVQDTISILRGLKEKYEVHHGVRIADGALVTAAVYSNRYITDRHLPDKAIDLVDEACSTLRLQHESKPDAIAQLDRQIMTIEIELESLRKEEDVLSIDRRNKLENELTVKHEELKQLTEQWESEKDSIDKIKNAKTELEQARFDLELNQREGNYGKASELQYAVIPELELKLKEFENQEGQKLAESKSSMLHDSVTSEDIANVISKMTGIPVNNLLKGEKDKLLGMEDILKTKVIGQDEAIHAVADAVRLQRAGLTNDKRPIASFIFLGPTGTGKTELTKTLAEFLFNDPSSVIRFDMSEFQEKHAISRLIGSPPGYVGYDESGELTEAVRRKPYSVVLFDEFEKAHPDVSKLLLQVLDEGSLTDSHGNHIDFRNTIIVLTSNIGQEILLADKDTNEDGYISEKTRADVTSLLKNYYPPEFLNRLDDVLVFNRLSKKSLKNILDIRLNEISGRLVDKRITLHLSEKAKSLLCDLGYDPVYGARPLNRVLQKKLLNPLAMLMIKGQILEGENVNVVVKDNNIYVKPNHEQED</sequence>
<dbReference type="InterPro" id="IPR001270">
    <property type="entry name" value="ClpA/B"/>
</dbReference>
<dbReference type="Gene3D" id="3.40.50.300">
    <property type="entry name" value="P-loop containing nucleotide triphosphate hydrolases"/>
    <property type="match status" value="3"/>
</dbReference>
<dbReference type="Proteomes" id="UP000837801">
    <property type="component" value="Unassembled WGS sequence"/>
</dbReference>
<dbReference type="GO" id="GO:0005524">
    <property type="term" value="F:ATP binding"/>
    <property type="evidence" value="ECO:0007669"/>
    <property type="project" value="UniProtKB-KW"/>
</dbReference>
<evidence type="ECO:0000259" key="8">
    <source>
        <dbReference type="SMART" id="SM00382"/>
    </source>
</evidence>
<dbReference type="PROSITE" id="PS00871">
    <property type="entry name" value="CLPAB_2"/>
    <property type="match status" value="1"/>
</dbReference>
<dbReference type="GO" id="GO:0005759">
    <property type="term" value="C:mitochondrial matrix"/>
    <property type="evidence" value="ECO:0007669"/>
    <property type="project" value="TreeGrafter"/>
</dbReference>
<protein>
    <submittedName>
        <fullName evidence="10">Heat shock protein 78, mitochondrial</fullName>
    </submittedName>
</protein>
<comment type="caution">
    <text evidence="10">The sequence shown here is derived from an EMBL/GenBank/DDBJ whole genome shotgun (WGS) entry which is preliminary data.</text>
</comment>
<evidence type="ECO:0000256" key="2">
    <source>
        <dbReference type="ARBA" id="ARBA00022737"/>
    </source>
</evidence>
<dbReference type="GO" id="GO:0043335">
    <property type="term" value="P:protein unfolding"/>
    <property type="evidence" value="ECO:0007669"/>
    <property type="project" value="TreeGrafter"/>
</dbReference>
<dbReference type="GO" id="GO:0016887">
    <property type="term" value="F:ATP hydrolysis activity"/>
    <property type="evidence" value="ECO:0007669"/>
    <property type="project" value="InterPro"/>
</dbReference>
<dbReference type="FunFam" id="3.40.50.300:FF:000025">
    <property type="entry name" value="ATP-dependent Clp protease subunit"/>
    <property type="match status" value="1"/>
</dbReference>
<comment type="similarity">
    <text evidence="1 6">Belongs to the ClpA/ClpB family.</text>
</comment>
<dbReference type="InterPro" id="IPR003959">
    <property type="entry name" value="ATPase_AAA_core"/>
</dbReference>
<feature type="domain" description="AAA+ ATPase" evidence="8">
    <location>
        <begin position="540"/>
        <end position="681"/>
    </location>
</feature>
<dbReference type="GO" id="GO:0042026">
    <property type="term" value="P:protein refolding"/>
    <property type="evidence" value="ECO:0007669"/>
    <property type="project" value="TreeGrafter"/>
</dbReference>
<keyword evidence="7" id="KW-0175">Coiled coil</keyword>
<evidence type="ECO:0000256" key="4">
    <source>
        <dbReference type="ARBA" id="ARBA00022840"/>
    </source>
</evidence>
<dbReference type="AlphaFoldDB" id="A0A9P0VYT7"/>
<dbReference type="Pfam" id="PF17871">
    <property type="entry name" value="AAA_lid_9"/>
    <property type="match status" value="1"/>
</dbReference>
<dbReference type="InterPro" id="IPR041546">
    <property type="entry name" value="ClpA/ClpB_AAA_lid"/>
</dbReference>
<dbReference type="PANTHER" id="PTHR11638:SF176">
    <property type="entry name" value="HEAT SHOCK PROTEIN 78, MITOCHONDRIAL"/>
    <property type="match status" value="1"/>
</dbReference>
<keyword evidence="2" id="KW-0677">Repeat</keyword>
<evidence type="ECO:0000256" key="6">
    <source>
        <dbReference type="RuleBase" id="RU004432"/>
    </source>
</evidence>
<dbReference type="CDD" id="cd19499">
    <property type="entry name" value="RecA-like_ClpB_Hsp104-like"/>
    <property type="match status" value="1"/>
</dbReference>
<dbReference type="Pfam" id="PF10431">
    <property type="entry name" value="ClpB_D2-small"/>
    <property type="match status" value="1"/>
</dbReference>
<dbReference type="InterPro" id="IPR003593">
    <property type="entry name" value="AAA+_ATPase"/>
</dbReference>